<organism evidence="2 3">
    <name type="scientific">Macrosiphum euphorbiae</name>
    <name type="common">potato aphid</name>
    <dbReference type="NCBI Taxonomy" id="13131"/>
    <lineage>
        <taxon>Eukaryota</taxon>
        <taxon>Metazoa</taxon>
        <taxon>Ecdysozoa</taxon>
        <taxon>Arthropoda</taxon>
        <taxon>Hexapoda</taxon>
        <taxon>Insecta</taxon>
        <taxon>Pterygota</taxon>
        <taxon>Neoptera</taxon>
        <taxon>Paraneoptera</taxon>
        <taxon>Hemiptera</taxon>
        <taxon>Sternorrhyncha</taxon>
        <taxon>Aphidomorpha</taxon>
        <taxon>Aphidoidea</taxon>
        <taxon>Aphididae</taxon>
        <taxon>Macrosiphini</taxon>
        <taxon>Macrosiphum</taxon>
    </lineage>
</organism>
<dbReference type="EMBL" id="CARXXK010000003">
    <property type="protein sequence ID" value="CAI6362780.1"/>
    <property type="molecule type" value="Genomic_DNA"/>
</dbReference>
<feature type="chain" id="PRO_5044021429" evidence="1">
    <location>
        <begin position="23"/>
        <end position="168"/>
    </location>
</feature>
<comment type="caution">
    <text evidence="2">The sequence shown here is derived from an EMBL/GenBank/DDBJ whole genome shotgun (WGS) entry which is preliminary data.</text>
</comment>
<accession>A0AAV0X3G3</accession>
<evidence type="ECO:0000313" key="3">
    <source>
        <dbReference type="Proteomes" id="UP001160148"/>
    </source>
</evidence>
<keyword evidence="3" id="KW-1185">Reference proteome</keyword>
<evidence type="ECO:0000256" key="1">
    <source>
        <dbReference type="SAM" id="SignalP"/>
    </source>
</evidence>
<gene>
    <name evidence="2" type="ORF">MEUPH1_LOCUS17817</name>
</gene>
<sequence length="168" mass="18681">MTTKSFYWCLSFVFLTISTVSPHEDNFYKVSTPDKIFLETDIITLPGVRIKRLAESSVNNTSTTTQQKNISIQAIIDKNNGTKQTKQETNTLNTSIVMNDTDKVFGKNLTSVTHEPPIQASSGNISYIGTPTPISLPVDLEFPSAITNETLKNHNITKSKNVSWILNN</sequence>
<proteinExistence type="predicted"/>
<evidence type="ECO:0000313" key="2">
    <source>
        <dbReference type="EMBL" id="CAI6362780.1"/>
    </source>
</evidence>
<dbReference type="Proteomes" id="UP001160148">
    <property type="component" value="Unassembled WGS sequence"/>
</dbReference>
<feature type="signal peptide" evidence="1">
    <location>
        <begin position="1"/>
        <end position="22"/>
    </location>
</feature>
<reference evidence="2 3" key="1">
    <citation type="submission" date="2023-01" db="EMBL/GenBank/DDBJ databases">
        <authorList>
            <person name="Whitehead M."/>
        </authorList>
    </citation>
    <scope>NUCLEOTIDE SEQUENCE [LARGE SCALE GENOMIC DNA]</scope>
</reference>
<protein>
    <submittedName>
        <fullName evidence="2">Uncharacterized protein</fullName>
    </submittedName>
</protein>
<keyword evidence="1" id="KW-0732">Signal</keyword>
<name>A0AAV0X3G3_9HEMI</name>
<dbReference type="AlphaFoldDB" id="A0AAV0X3G3"/>